<evidence type="ECO:0000313" key="3">
    <source>
        <dbReference type="Proteomes" id="UP001178508"/>
    </source>
</evidence>
<feature type="region of interest" description="Disordered" evidence="1">
    <location>
        <begin position="36"/>
        <end position="136"/>
    </location>
</feature>
<feature type="compositionally biased region" description="Basic and acidic residues" evidence="1">
    <location>
        <begin position="89"/>
        <end position="111"/>
    </location>
</feature>
<accession>A0AAV1FPT8</accession>
<gene>
    <name evidence="2" type="ORF">XNOV1_A025727</name>
</gene>
<feature type="compositionally biased region" description="Low complexity" evidence="1">
    <location>
        <begin position="51"/>
        <end position="86"/>
    </location>
</feature>
<evidence type="ECO:0000256" key="1">
    <source>
        <dbReference type="SAM" id="MobiDB-lite"/>
    </source>
</evidence>
<organism evidence="2 3">
    <name type="scientific">Xyrichtys novacula</name>
    <name type="common">Pearly razorfish</name>
    <name type="synonym">Hemipteronotus novacula</name>
    <dbReference type="NCBI Taxonomy" id="13765"/>
    <lineage>
        <taxon>Eukaryota</taxon>
        <taxon>Metazoa</taxon>
        <taxon>Chordata</taxon>
        <taxon>Craniata</taxon>
        <taxon>Vertebrata</taxon>
        <taxon>Euteleostomi</taxon>
        <taxon>Actinopterygii</taxon>
        <taxon>Neopterygii</taxon>
        <taxon>Teleostei</taxon>
        <taxon>Neoteleostei</taxon>
        <taxon>Acanthomorphata</taxon>
        <taxon>Eupercaria</taxon>
        <taxon>Labriformes</taxon>
        <taxon>Labridae</taxon>
        <taxon>Xyrichtys</taxon>
    </lineage>
</organism>
<sequence length="136" mass="14755">MLQRSFWKKSSTEKKTKQMMSCLMIKKTLQLSVIRDGETRRAQHQQIDGQSARSSFSSSSSSSSSSTAAGAAAALTTTRQIRTQTQEEGEGKCAGQRDEHVCQLGRDDEQQRGGSFLSISPSVKDSAGLSKGHVID</sequence>
<proteinExistence type="predicted"/>
<name>A0AAV1FPT8_XYRNO</name>
<keyword evidence="3" id="KW-1185">Reference proteome</keyword>
<reference evidence="2" key="1">
    <citation type="submission" date="2023-08" db="EMBL/GenBank/DDBJ databases">
        <authorList>
            <person name="Alioto T."/>
            <person name="Alioto T."/>
            <person name="Gomez Garrido J."/>
        </authorList>
    </citation>
    <scope>NUCLEOTIDE SEQUENCE</scope>
</reference>
<dbReference type="Proteomes" id="UP001178508">
    <property type="component" value="Chromosome 8"/>
</dbReference>
<dbReference type="AlphaFoldDB" id="A0AAV1FPT8"/>
<protein>
    <submittedName>
        <fullName evidence="2">Uncharacterized protein</fullName>
    </submittedName>
</protein>
<evidence type="ECO:0000313" key="2">
    <source>
        <dbReference type="EMBL" id="CAJ1063055.1"/>
    </source>
</evidence>
<dbReference type="EMBL" id="OY660871">
    <property type="protein sequence ID" value="CAJ1063055.1"/>
    <property type="molecule type" value="Genomic_DNA"/>
</dbReference>